<gene>
    <name evidence="1" type="ORF">PSALAMII_LOCUS9697</name>
</gene>
<accession>A0A9W4JW28</accession>
<sequence>MPGPEHGSPATKLETVAVMWRNLSSSEKETLKEKAEKNKLANKAAFESWIETYTPHQIRDANRARRYLNRVIKQNLKLLKDHREPQYPITPYLRFLVEQHHSGEFDSIKDIKERTAHIAEAWKTAPEWKKQARPPRDMSVQTY</sequence>
<comment type="caution">
    <text evidence="1">The sequence shown here is derived from an EMBL/GenBank/DDBJ whole genome shotgun (WGS) entry which is preliminary data.</text>
</comment>
<name>A0A9W4JW28_9EURO</name>
<dbReference type="AlphaFoldDB" id="A0A9W4JW28"/>
<reference evidence="1" key="1">
    <citation type="submission" date="2021-07" db="EMBL/GenBank/DDBJ databases">
        <authorList>
            <person name="Branca A.L. A."/>
        </authorList>
    </citation>
    <scope>NUCLEOTIDE SEQUENCE</scope>
</reference>
<evidence type="ECO:0000313" key="2">
    <source>
        <dbReference type="Proteomes" id="UP001152646"/>
    </source>
</evidence>
<dbReference type="SUPFAM" id="SSF47095">
    <property type="entry name" value="HMG-box"/>
    <property type="match status" value="2"/>
</dbReference>
<proteinExistence type="predicted"/>
<dbReference type="InterPro" id="IPR036910">
    <property type="entry name" value="HMG_box_dom_sf"/>
</dbReference>
<dbReference type="Gene3D" id="1.10.30.10">
    <property type="entry name" value="High mobility group box domain"/>
    <property type="match status" value="1"/>
</dbReference>
<evidence type="ECO:0000313" key="1">
    <source>
        <dbReference type="EMBL" id="CAG8415964.1"/>
    </source>
</evidence>
<protein>
    <recommendedName>
        <fullName evidence="3">HMG box domain-containing protein</fullName>
    </recommendedName>
</protein>
<dbReference type="OrthoDB" id="1919336at2759"/>
<dbReference type="EMBL" id="CAJVPA010000228">
    <property type="protein sequence ID" value="CAG8415964.1"/>
    <property type="molecule type" value="Genomic_DNA"/>
</dbReference>
<dbReference type="Proteomes" id="UP001152646">
    <property type="component" value="Unassembled WGS sequence"/>
</dbReference>
<evidence type="ECO:0008006" key="3">
    <source>
        <dbReference type="Google" id="ProtNLM"/>
    </source>
</evidence>
<organism evidence="1 2">
    <name type="scientific">Penicillium salamii</name>
    <dbReference type="NCBI Taxonomy" id="1612424"/>
    <lineage>
        <taxon>Eukaryota</taxon>
        <taxon>Fungi</taxon>
        <taxon>Dikarya</taxon>
        <taxon>Ascomycota</taxon>
        <taxon>Pezizomycotina</taxon>
        <taxon>Eurotiomycetes</taxon>
        <taxon>Eurotiomycetidae</taxon>
        <taxon>Eurotiales</taxon>
        <taxon>Aspergillaceae</taxon>
        <taxon>Penicillium</taxon>
    </lineage>
</organism>